<keyword evidence="1" id="KW-0812">Transmembrane</keyword>
<keyword evidence="1" id="KW-0472">Membrane</keyword>
<dbReference type="EMBL" id="LT840184">
    <property type="protein sequence ID" value="SMF91154.1"/>
    <property type="molecule type" value="Genomic_DNA"/>
</dbReference>
<dbReference type="RefSeq" id="WP_208915983.1">
    <property type="nucleotide sequence ID" value="NZ_LT840184.1"/>
</dbReference>
<sequence length="48" mass="5367">MNIPKTKQGKKPKDRAGIFIFAISCISTAILVFIIVEIILRTMFGTLK</sequence>
<evidence type="ECO:0000313" key="2">
    <source>
        <dbReference type="EMBL" id="SMF91154.1"/>
    </source>
</evidence>
<evidence type="ECO:0000256" key="1">
    <source>
        <dbReference type="SAM" id="Phobius"/>
    </source>
</evidence>
<dbReference type="Proteomes" id="UP000192940">
    <property type="component" value="Chromosome I"/>
</dbReference>
<keyword evidence="1" id="KW-1133">Transmembrane helix</keyword>
<dbReference type="AlphaFoldDB" id="A0A1X7HQM7"/>
<proteinExistence type="predicted"/>
<gene>
    <name evidence="2" type="ORF">SAMN05661091_5360</name>
</gene>
<organism evidence="2 3">
    <name type="scientific">Paenibacillus uliginis N3/975</name>
    <dbReference type="NCBI Taxonomy" id="1313296"/>
    <lineage>
        <taxon>Bacteria</taxon>
        <taxon>Bacillati</taxon>
        <taxon>Bacillota</taxon>
        <taxon>Bacilli</taxon>
        <taxon>Bacillales</taxon>
        <taxon>Paenibacillaceae</taxon>
        <taxon>Paenibacillus</taxon>
    </lineage>
</organism>
<feature type="transmembrane region" description="Helical" evidence="1">
    <location>
        <begin position="16"/>
        <end position="40"/>
    </location>
</feature>
<reference evidence="2 3" key="1">
    <citation type="submission" date="2017-04" db="EMBL/GenBank/DDBJ databases">
        <authorList>
            <person name="Afonso C.L."/>
            <person name="Miller P.J."/>
            <person name="Scott M.A."/>
            <person name="Spackman E."/>
            <person name="Goraichik I."/>
            <person name="Dimitrov K.M."/>
            <person name="Suarez D.L."/>
            <person name="Swayne D.E."/>
        </authorList>
    </citation>
    <scope>NUCLEOTIDE SEQUENCE [LARGE SCALE GENOMIC DNA]</scope>
    <source>
        <strain evidence="2 3">N3/975</strain>
    </source>
</reference>
<name>A0A1X7HQM7_9BACL</name>
<accession>A0A1X7HQM7</accession>
<evidence type="ECO:0000313" key="3">
    <source>
        <dbReference type="Proteomes" id="UP000192940"/>
    </source>
</evidence>
<keyword evidence="3" id="KW-1185">Reference proteome</keyword>
<protein>
    <submittedName>
        <fullName evidence="2">Uncharacterized protein</fullName>
    </submittedName>
</protein>